<dbReference type="EMBL" id="CAADRP010001597">
    <property type="protein sequence ID" value="VFU44182.1"/>
    <property type="molecule type" value="Genomic_DNA"/>
</dbReference>
<sequence>MLAIPHGYIGGLELASASKLCSIHEMDLHGIDLGHLLTLNGGGCSESGRVTASFPSMKNSGIGGNAEMKFQCM</sequence>
<protein>
    <submittedName>
        <fullName evidence="1">Uncharacterized protein</fullName>
    </submittedName>
</protein>
<accession>A0A6N2LSU4</accession>
<reference evidence="1" key="1">
    <citation type="submission" date="2019-03" db="EMBL/GenBank/DDBJ databases">
        <authorList>
            <person name="Mank J."/>
            <person name="Almeida P."/>
        </authorList>
    </citation>
    <scope>NUCLEOTIDE SEQUENCE</scope>
    <source>
        <strain evidence="1">78183</strain>
    </source>
</reference>
<dbReference type="AlphaFoldDB" id="A0A6N2LSU4"/>
<proteinExistence type="predicted"/>
<organism evidence="1">
    <name type="scientific">Salix viminalis</name>
    <name type="common">Common osier</name>
    <name type="synonym">Basket willow</name>
    <dbReference type="NCBI Taxonomy" id="40686"/>
    <lineage>
        <taxon>Eukaryota</taxon>
        <taxon>Viridiplantae</taxon>
        <taxon>Streptophyta</taxon>
        <taxon>Embryophyta</taxon>
        <taxon>Tracheophyta</taxon>
        <taxon>Spermatophyta</taxon>
        <taxon>Magnoliopsida</taxon>
        <taxon>eudicotyledons</taxon>
        <taxon>Gunneridae</taxon>
        <taxon>Pentapetalae</taxon>
        <taxon>rosids</taxon>
        <taxon>fabids</taxon>
        <taxon>Malpighiales</taxon>
        <taxon>Salicaceae</taxon>
        <taxon>Saliceae</taxon>
        <taxon>Salix</taxon>
    </lineage>
</organism>
<evidence type="ECO:0000313" key="1">
    <source>
        <dbReference type="EMBL" id="VFU44182.1"/>
    </source>
</evidence>
<gene>
    <name evidence="1" type="ORF">SVIM_LOCUS270142</name>
</gene>
<name>A0A6N2LSU4_SALVM</name>